<dbReference type="SUPFAM" id="SSF52833">
    <property type="entry name" value="Thioredoxin-like"/>
    <property type="match status" value="1"/>
</dbReference>
<dbReference type="AlphaFoldDB" id="A0A1V9XCD7"/>
<dbReference type="PROSITE" id="PS51125">
    <property type="entry name" value="NHL"/>
    <property type="match status" value="1"/>
</dbReference>
<dbReference type="PROSITE" id="PS51352">
    <property type="entry name" value="THIOREDOXIN_2"/>
    <property type="match status" value="1"/>
</dbReference>
<dbReference type="Pfam" id="PF01436">
    <property type="entry name" value="NHL"/>
    <property type="match status" value="1"/>
</dbReference>
<dbReference type="EMBL" id="MNPL01015207">
    <property type="protein sequence ID" value="OQR71187.1"/>
    <property type="molecule type" value="Genomic_DNA"/>
</dbReference>
<dbReference type="OrthoDB" id="273823at2759"/>
<proteinExistence type="predicted"/>
<dbReference type="InterPro" id="IPR000225">
    <property type="entry name" value="Armadillo"/>
</dbReference>
<dbReference type="InterPro" id="IPR001258">
    <property type="entry name" value="NHL_repeat"/>
</dbReference>
<comment type="caution">
    <text evidence="4">The sequence shown here is derived from an EMBL/GenBank/DDBJ whole genome shotgun (WGS) entry which is preliminary data.</text>
</comment>
<feature type="domain" description="Thioredoxin" evidence="3">
    <location>
        <begin position="43"/>
        <end position="194"/>
    </location>
</feature>
<keyword evidence="5" id="KW-1185">Reference proteome</keyword>
<dbReference type="InterPro" id="IPR011042">
    <property type="entry name" value="6-blade_b-propeller_TolB-like"/>
</dbReference>
<dbReference type="InterPro" id="IPR011989">
    <property type="entry name" value="ARM-like"/>
</dbReference>
<keyword evidence="1" id="KW-0677">Repeat</keyword>
<dbReference type="InParanoid" id="A0A1V9XCD7"/>
<dbReference type="Gene3D" id="2.120.10.30">
    <property type="entry name" value="TolB, C-terminal domain"/>
    <property type="match status" value="3"/>
</dbReference>
<dbReference type="Gene3D" id="1.25.10.10">
    <property type="entry name" value="Leucine-rich Repeat Variant"/>
    <property type="match status" value="2"/>
</dbReference>
<dbReference type="SMART" id="SM00185">
    <property type="entry name" value="ARM"/>
    <property type="match status" value="5"/>
</dbReference>
<dbReference type="PANTHER" id="PTHR46388:SF2">
    <property type="entry name" value="NHL REPEAT-CONTAINING PROTEIN 2"/>
    <property type="match status" value="1"/>
</dbReference>
<name>A0A1V9XCD7_9ACAR</name>
<dbReference type="PANTHER" id="PTHR46388">
    <property type="entry name" value="NHL REPEAT-CONTAINING PROTEIN 2"/>
    <property type="match status" value="1"/>
</dbReference>
<protein>
    <submittedName>
        <fullName evidence="4">NHL repeat-containing protein 2-like</fullName>
    </submittedName>
</protein>
<dbReference type="SUPFAM" id="SSF48371">
    <property type="entry name" value="ARM repeat"/>
    <property type="match status" value="2"/>
</dbReference>
<dbReference type="InterPro" id="IPR013766">
    <property type="entry name" value="Thioredoxin_domain"/>
</dbReference>
<accession>A0A1V9XCD7</accession>
<dbReference type="InterPro" id="IPR036249">
    <property type="entry name" value="Thioredoxin-like_sf"/>
</dbReference>
<organism evidence="4 5">
    <name type="scientific">Tropilaelaps mercedesae</name>
    <dbReference type="NCBI Taxonomy" id="418985"/>
    <lineage>
        <taxon>Eukaryota</taxon>
        <taxon>Metazoa</taxon>
        <taxon>Ecdysozoa</taxon>
        <taxon>Arthropoda</taxon>
        <taxon>Chelicerata</taxon>
        <taxon>Arachnida</taxon>
        <taxon>Acari</taxon>
        <taxon>Parasitiformes</taxon>
        <taxon>Mesostigmata</taxon>
        <taxon>Gamasina</taxon>
        <taxon>Dermanyssoidea</taxon>
        <taxon>Laelapidae</taxon>
        <taxon>Tropilaelaps</taxon>
    </lineage>
</organism>
<evidence type="ECO:0000256" key="1">
    <source>
        <dbReference type="ARBA" id="ARBA00022737"/>
    </source>
</evidence>
<dbReference type="SUPFAM" id="SSF101898">
    <property type="entry name" value="NHL repeat"/>
    <property type="match status" value="1"/>
</dbReference>
<reference evidence="4 5" key="1">
    <citation type="journal article" date="2017" name="Gigascience">
        <title>Draft genome of the honey bee ectoparasitic mite, Tropilaelaps mercedesae, is shaped by the parasitic life history.</title>
        <authorList>
            <person name="Dong X."/>
            <person name="Armstrong S.D."/>
            <person name="Xia D."/>
            <person name="Makepeace B.L."/>
            <person name="Darby A.C."/>
            <person name="Kadowaki T."/>
        </authorList>
    </citation>
    <scope>NUCLEOTIDE SEQUENCE [LARGE SCALE GENOMIC DNA]</scope>
    <source>
        <strain evidence="4">Wuxi-XJTLU</strain>
    </source>
</reference>
<dbReference type="InterPro" id="IPR012336">
    <property type="entry name" value="Thioredoxin-like_fold"/>
</dbReference>
<evidence type="ECO:0000313" key="5">
    <source>
        <dbReference type="Proteomes" id="UP000192247"/>
    </source>
</evidence>
<dbReference type="InterPro" id="IPR016024">
    <property type="entry name" value="ARM-type_fold"/>
</dbReference>
<evidence type="ECO:0000259" key="3">
    <source>
        <dbReference type="PROSITE" id="PS51352"/>
    </source>
</evidence>
<dbReference type="Gene3D" id="3.40.30.10">
    <property type="entry name" value="Glutaredoxin"/>
    <property type="match status" value="1"/>
</dbReference>
<feature type="repeat" description="NHL" evidence="2">
    <location>
        <begin position="465"/>
        <end position="497"/>
    </location>
</feature>
<dbReference type="Pfam" id="PF13905">
    <property type="entry name" value="Thioredoxin_8"/>
    <property type="match status" value="1"/>
</dbReference>
<evidence type="ECO:0000256" key="2">
    <source>
        <dbReference type="PROSITE-ProRule" id="PRU00504"/>
    </source>
</evidence>
<dbReference type="STRING" id="418985.A0A1V9XCD7"/>
<sequence>MELADILECLTFLQHDLDQELDTTNDKSLWREQIFAYLDKVRRDLNHCIPYEAFDDTTGREWINVASPLVSDVHLRGRLLLVDFFTYCCINCMHILPYLHQLERAISQTELAIIGVHCAKFDNEKLSGSVKRAVLRYGIEHAVLNDPEMRLWNLCQIICWPTLMLVGPNGEIVYKFIGEKNIDRLEAYVKIFVEYFKSKGQVNNLTRIPIKLLRDFSDLSKLCCPGKVAVNYSYIAIADTSNHRLLICDKETTVVRIDLETAKVTTIIGTGKQGRDYTGGRLGFEQEISSPWDITLFKNNILFIAMAGTHQIWAYALKDDAKLFNGRILVEAGKCICVAGSGREENRNTTYPLKAGFAQPSSLTLTSDCEQLIVADSESSAIRSLDLNSGAVKNICGGALDPLNLFAFGDHDDKGTDARLQHPLGVVWDSCHHSIIVADSYNHKLKTVHPKSRICTILQIAGVLQLNEPGGLAIDGTTNRLYIADTNNHSIKTVDLNELRVEEQMMGPILKRFASKHDVEALRKLLEMFEDDATNDDVVGAVQAFGPNRLVDVLITETADANDDNLMVAEEVQLIAECVRNQKLRYELTCDRLIVKLLSIIKRPDVANLLSSRVELVKQICRVVGNLCFDNDPARKSVMDNEGLEALINLVRSLLDHIKSGNELAIDEKLGMLIMGCLFNVADNDSCQKRLQHIDVLPMLIECVAIVPGDASCQAMNLLFNISNTDEWHRHFIANMPSILKIIDTLEDEEMLEILIDIMQSIFVKADESNKMKLLEFGLWDHLRKIVDRSVLVKPAASLMVVMLTDDGCMQRMFDGGKGPEYFLMREWLSKDSEELRTYGALAIGNFARGDDLCMALADDGVAAQLIDMLDARSENPQEREALEHAVLAGLRNLLIPKENKKSLIQCGIVDKLLSLLPIESYVVAFKYLGCVRMLVDRQPEMALKLGSNHDLVKAIVAWSQVEVHAGVKSEAMRVLCWVLKSNSADLIRSTVSIQGGIPAIVEMLKSEHMVMQNEAVIALSLLANGNPPEDVRRALSFNINLITKIIADIIKVNIPAKMEETGVTFEFLENVVTLVINICLVHREFQEAMAKEIKVSLNELNRLTRYVSLKDKVCKALHILDDKK</sequence>
<dbReference type="Proteomes" id="UP000192247">
    <property type="component" value="Unassembled WGS sequence"/>
</dbReference>
<gene>
    <name evidence="4" type="ORF">BIW11_11154</name>
</gene>
<evidence type="ECO:0000313" key="4">
    <source>
        <dbReference type="EMBL" id="OQR71187.1"/>
    </source>
</evidence>